<dbReference type="PANTHER" id="PTHR35603">
    <property type="match status" value="1"/>
</dbReference>
<evidence type="ECO:0000256" key="4">
    <source>
        <dbReference type="ARBA" id="ARBA00023139"/>
    </source>
</evidence>
<evidence type="ECO:0000256" key="6">
    <source>
        <dbReference type="SAM" id="SignalP"/>
    </source>
</evidence>
<dbReference type="PROSITE" id="PS51257">
    <property type="entry name" value="PROKAR_LIPOPROTEIN"/>
    <property type="match status" value="1"/>
</dbReference>
<comment type="subcellular location">
    <subcellularLocation>
        <location evidence="1">Cell outer membrane</location>
        <topology evidence="1">Lipid-anchor</topology>
    </subcellularLocation>
</comment>
<feature type="signal peptide" evidence="6">
    <location>
        <begin position="1"/>
        <end position="18"/>
    </location>
</feature>
<dbReference type="Proteomes" id="UP000658278">
    <property type="component" value="Unassembled WGS sequence"/>
</dbReference>
<keyword evidence="5" id="KW-0449">Lipoprotein</keyword>
<evidence type="ECO:0000256" key="1">
    <source>
        <dbReference type="ARBA" id="ARBA00004459"/>
    </source>
</evidence>
<evidence type="ECO:0000256" key="2">
    <source>
        <dbReference type="ARBA" id="ARBA00022729"/>
    </source>
</evidence>
<dbReference type="Pfam" id="PF05433">
    <property type="entry name" value="Rick_17kDa_Anti"/>
    <property type="match status" value="1"/>
</dbReference>
<proteinExistence type="predicted"/>
<sequence>MKMLLPLLMLPAFLGSCAQQPLTGDNYSRSEVGTPQSVRTGKITSIRNVNLEGSRTGGAILGAVAGGFLGNQVGGGSGQDAATIGGAALGGAAGSHAGRAINNRQGLEITVRLDEGGSLSIVQEVSKNESFAVGERVRVLDNGRRARVTH</sequence>
<keyword evidence="4" id="KW-0564">Palmitate</keyword>
<reference evidence="8" key="1">
    <citation type="submission" date="2021-01" db="EMBL/GenBank/DDBJ databases">
        <title>Modified the classification status of verrucomicrobia.</title>
        <authorList>
            <person name="Feng X."/>
        </authorList>
    </citation>
    <scope>NUCLEOTIDE SEQUENCE</scope>
    <source>
        <strain evidence="8">KCTC 22201</strain>
    </source>
</reference>
<dbReference type="GO" id="GO:0009279">
    <property type="term" value="C:cell outer membrane"/>
    <property type="evidence" value="ECO:0007669"/>
    <property type="project" value="UniProtKB-SubCell"/>
</dbReference>
<comment type="caution">
    <text evidence="8">The sequence shown here is derived from an EMBL/GenBank/DDBJ whole genome shotgun (WGS) entry which is preliminary data.</text>
</comment>
<dbReference type="AlphaFoldDB" id="A0A934VFQ1"/>
<keyword evidence="3" id="KW-0472">Membrane</keyword>
<dbReference type="RefSeq" id="WP_200282345.1">
    <property type="nucleotide sequence ID" value="NZ_JAENII010000015.1"/>
</dbReference>
<keyword evidence="9" id="KW-1185">Reference proteome</keyword>
<feature type="chain" id="PRO_5036675806" evidence="6">
    <location>
        <begin position="19"/>
        <end position="150"/>
    </location>
</feature>
<organism evidence="8 9">
    <name type="scientific">Haloferula rosea</name>
    <dbReference type="NCBI Taxonomy" id="490093"/>
    <lineage>
        <taxon>Bacteria</taxon>
        <taxon>Pseudomonadati</taxon>
        <taxon>Verrucomicrobiota</taxon>
        <taxon>Verrucomicrobiia</taxon>
        <taxon>Verrucomicrobiales</taxon>
        <taxon>Verrucomicrobiaceae</taxon>
        <taxon>Haloferula</taxon>
    </lineage>
</organism>
<name>A0A934VFQ1_9BACT</name>
<dbReference type="EMBL" id="JAENII010000015">
    <property type="protein sequence ID" value="MBK1828589.1"/>
    <property type="molecule type" value="Genomic_DNA"/>
</dbReference>
<evidence type="ECO:0000256" key="5">
    <source>
        <dbReference type="ARBA" id="ARBA00023288"/>
    </source>
</evidence>
<dbReference type="PANTHER" id="PTHR35603:SF1">
    <property type="entry name" value="OUTER MEMBRANE LIPOPROTEIN SLYB"/>
    <property type="match status" value="1"/>
</dbReference>
<dbReference type="InterPro" id="IPR008816">
    <property type="entry name" value="Gly_zipper_2TM_dom"/>
</dbReference>
<accession>A0A934VFQ1</accession>
<evidence type="ECO:0000256" key="3">
    <source>
        <dbReference type="ARBA" id="ARBA00023136"/>
    </source>
</evidence>
<keyword evidence="2 6" id="KW-0732">Signal</keyword>
<dbReference type="InterPro" id="IPR051407">
    <property type="entry name" value="Bact_OM_lipoprot/Surf_antigen"/>
</dbReference>
<evidence type="ECO:0000313" key="9">
    <source>
        <dbReference type="Proteomes" id="UP000658278"/>
    </source>
</evidence>
<evidence type="ECO:0000313" key="8">
    <source>
        <dbReference type="EMBL" id="MBK1828589.1"/>
    </source>
</evidence>
<feature type="domain" description="Glycine zipper 2TM" evidence="7">
    <location>
        <begin position="57"/>
        <end position="97"/>
    </location>
</feature>
<evidence type="ECO:0000259" key="7">
    <source>
        <dbReference type="Pfam" id="PF05433"/>
    </source>
</evidence>
<protein>
    <submittedName>
        <fullName evidence="8">Glycine zipper 2TM domain-containing protein</fullName>
    </submittedName>
</protein>
<gene>
    <name evidence="8" type="ORF">JIN81_16270</name>
</gene>